<feature type="transmembrane region" description="Helical" evidence="9">
    <location>
        <begin position="452"/>
        <end position="470"/>
    </location>
</feature>
<gene>
    <name evidence="11" type="primary">HXT5_2</name>
    <name evidence="11" type="ORF">LTR25_009642</name>
</gene>
<dbReference type="InterPro" id="IPR003663">
    <property type="entry name" value="Sugar/inositol_transpt"/>
</dbReference>
<dbReference type="GO" id="GO:0005351">
    <property type="term" value="F:carbohydrate:proton symporter activity"/>
    <property type="evidence" value="ECO:0007669"/>
    <property type="project" value="TreeGrafter"/>
</dbReference>
<keyword evidence="6 9" id="KW-0472">Membrane</keyword>
<feature type="transmembrane region" description="Helical" evidence="9">
    <location>
        <begin position="153"/>
        <end position="170"/>
    </location>
</feature>
<dbReference type="GO" id="GO:0016020">
    <property type="term" value="C:membrane"/>
    <property type="evidence" value="ECO:0007669"/>
    <property type="project" value="UniProtKB-SubCell"/>
</dbReference>
<keyword evidence="4 9" id="KW-0812">Transmembrane</keyword>
<dbReference type="Gene3D" id="1.20.1250.20">
    <property type="entry name" value="MFS general substrate transporter like domains"/>
    <property type="match status" value="1"/>
</dbReference>
<proteinExistence type="inferred from homology"/>
<dbReference type="InterPro" id="IPR005829">
    <property type="entry name" value="Sugar_transporter_CS"/>
</dbReference>
<dbReference type="PANTHER" id="PTHR48022:SF91">
    <property type="entry name" value="MAJOR FACILITATOR SUPERFAMILY (MFS) PROFILE DOMAIN-CONTAINING PROTEIN-RELATED"/>
    <property type="match status" value="1"/>
</dbReference>
<organism evidence="11 12">
    <name type="scientific">Vermiconidia calcicola</name>
    <dbReference type="NCBI Taxonomy" id="1690605"/>
    <lineage>
        <taxon>Eukaryota</taxon>
        <taxon>Fungi</taxon>
        <taxon>Dikarya</taxon>
        <taxon>Ascomycota</taxon>
        <taxon>Pezizomycotina</taxon>
        <taxon>Dothideomycetes</taxon>
        <taxon>Dothideomycetidae</taxon>
        <taxon>Mycosphaerellales</taxon>
        <taxon>Extremaceae</taxon>
        <taxon>Vermiconidia</taxon>
    </lineage>
</organism>
<dbReference type="SUPFAM" id="SSF103473">
    <property type="entry name" value="MFS general substrate transporter"/>
    <property type="match status" value="1"/>
</dbReference>
<keyword evidence="12" id="KW-1185">Reference proteome</keyword>
<evidence type="ECO:0000256" key="9">
    <source>
        <dbReference type="SAM" id="Phobius"/>
    </source>
</evidence>
<accession>A0AAV9PTL5</accession>
<feature type="transmembrane region" description="Helical" evidence="9">
    <location>
        <begin position="476"/>
        <end position="493"/>
    </location>
</feature>
<feature type="transmembrane region" description="Helical" evidence="9">
    <location>
        <begin position="216"/>
        <end position="238"/>
    </location>
</feature>
<dbReference type="PANTHER" id="PTHR48022">
    <property type="entry name" value="PLASTIDIC GLUCOSE TRANSPORTER 4"/>
    <property type="match status" value="1"/>
</dbReference>
<feature type="transmembrane region" description="Helical" evidence="9">
    <location>
        <begin position="40"/>
        <end position="60"/>
    </location>
</feature>
<keyword evidence="3 7" id="KW-0813">Transport</keyword>
<feature type="transmembrane region" description="Helical" evidence="9">
    <location>
        <begin position="406"/>
        <end position="431"/>
    </location>
</feature>
<feature type="transmembrane region" description="Helical" evidence="9">
    <location>
        <begin position="375"/>
        <end position="394"/>
    </location>
</feature>
<evidence type="ECO:0000256" key="2">
    <source>
        <dbReference type="ARBA" id="ARBA00010992"/>
    </source>
</evidence>
<keyword evidence="5 9" id="KW-1133">Transmembrane helix</keyword>
<dbReference type="NCBIfam" id="TIGR00879">
    <property type="entry name" value="SP"/>
    <property type="match status" value="1"/>
</dbReference>
<dbReference type="PROSITE" id="PS00217">
    <property type="entry name" value="SUGAR_TRANSPORT_2"/>
    <property type="match status" value="1"/>
</dbReference>
<evidence type="ECO:0000256" key="6">
    <source>
        <dbReference type="ARBA" id="ARBA00023136"/>
    </source>
</evidence>
<dbReference type="AlphaFoldDB" id="A0AAV9PTL5"/>
<evidence type="ECO:0000256" key="3">
    <source>
        <dbReference type="ARBA" id="ARBA00022448"/>
    </source>
</evidence>
<comment type="similarity">
    <text evidence="2 7">Belongs to the major facilitator superfamily. Sugar transporter (TC 2.A.1.1) family.</text>
</comment>
<evidence type="ECO:0000259" key="10">
    <source>
        <dbReference type="PROSITE" id="PS50850"/>
    </source>
</evidence>
<evidence type="ECO:0000313" key="12">
    <source>
        <dbReference type="Proteomes" id="UP001345827"/>
    </source>
</evidence>
<evidence type="ECO:0000256" key="8">
    <source>
        <dbReference type="SAM" id="MobiDB-lite"/>
    </source>
</evidence>
<comment type="subcellular location">
    <subcellularLocation>
        <location evidence="1">Membrane</location>
        <topology evidence="1">Multi-pass membrane protein</topology>
    </subcellularLocation>
</comment>
<feature type="transmembrane region" description="Helical" evidence="9">
    <location>
        <begin position="342"/>
        <end position="363"/>
    </location>
</feature>
<comment type="caution">
    <text evidence="11">The sequence shown here is derived from an EMBL/GenBank/DDBJ whole genome shotgun (WGS) entry which is preliminary data.</text>
</comment>
<dbReference type="Pfam" id="PF00083">
    <property type="entry name" value="Sugar_tr"/>
    <property type="match status" value="1"/>
</dbReference>
<evidence type="ECO:0000256" key="1">
    <source>
        <dbReference type="ARBA" id="ARBA00004141"/>
    </source>
</evidence>
<feature type="compositionally biased region" description="Basic and acidic residues" evidence="8">
    <location>
        <begin position="566"/>
        <end position="575"/>
    </location>
</feature>
<dbReference type="EMBL" id="JAXLQG010000022">
    <property type="protein sequence ID" value="KAK5529396.1"/>
    <property type="molecule type" value="Genomic_DNA"/>
</dbReference>
<feature type="transmembrane region" description="Helical" evidence="9">
    <location>
        <begin position="127"/>
        <end position="147"/>
    </location>
</feature>
<dbReference type="CDD" id="cd17356">
    <property type="entry name" value="MFS_HXT"/>
    <property type="match status" value="1"/>
</dbReference>
<protein>
    <submittedName>
        <fullName evidence="11">Hexose transporter hxt5</fullName>
    </submittedName>
</protein>
<dbReference type="InterPro" id="IPR050360">
    <property type="entry name" value="MFS_Sugar_Transporters"/>
</dbReference>
<dbReference type="Proteomes" id="UP001345827">
    <property type="component" value="Unassembled WGS sequence"/>
</dbReference>
<dbReference type="PROSITE" id="PS00216">
    <property type="entry name" value="SUGAR_TRANSPORT_1"/>
    <property type="match status" value="2"/>
</dbReference>
<feature type="transmembrane region" description="Helical" evidence="9">
    <location>
        <begin position="308"/>
        <end position="330"/>
    </location>
</feature>
<feature type="domain" description="Major facilitator superfamily (MFS) profile" evidence="10">
    <location>
        <begin position="47"/>
        <end position="497"/>
    </location>
</feature>
<dbReference type="PRINTS" id="PR00171">
    <property type="entry name" value="SUGRTRNSPORT"/>
</dbReference>
<evidence type="ECO:0000256" key="7">
    <source>
        <dbReference type="RuleBase" id="RU003346"/>
    </source>
</evidence>
<evidence type="ECO:0000313" key="11">
    <source>
        <dbReference type="EMBL" id="KAK5529396.1"/>
    </source>
</evidence>
<name>A0AAV9PTL5_9PEZI</name>
<dbReference type="InterPro" id="IPR005828">
    <property type="entry name" value="MFS_sugar_transport-like"/>
</dbReference>
<feature type="region of interest" description="Disordered" evidence="8">
    <location>
        <begin position="541"/>
        <end position="575"/>
    </location>
</feature>
<reference evidence="11 12" key="1">
    <citation type="submission" date="2023-06" db="EMBL/GenBank/DDBJ databases">
        <title>Black Yeasts Isolated from many extreme environments.</title>
        <authorList>
            <person name="Coleine C."/>
            <person name="Stajich J.E."/>
            <person name="Selbmann L."/>
        </authorList>
    </citation>
    <scope>NUCLEOTIDE SEQUENCE [LARGE SCALE GENOMIC DNA]</scope>
    <source>
        <strain evidence="11 12">CCFEE 5887</strain>
    </source>
</reference>
<evidence type="ECO:0000256" key="5">
    <source>
        <dbReference type="ARBA" id="ARBA00022989"/>
    </source>
</evidence>
<dbReference type="InterPro" id="IPR036259">
    <property type="entry name" value="MFS_trans_sf"/>
</dbReference>
<evidence type="ECO:0000256" key="4">
    <source>
        <dbReference type="ARBA" id="ARBA00022692"/>
    </source>
</evidence>
<dbReference type="PROSITE" id="PS50850">
    <property type="entry name" value="MFS"/>
    <property type="match status" value="1"/>
</dbReference>
<dbReference type="FunFam" id="1.20.1250.20:FF:000044">
    <property type="entry name" value="Hexose transporter Hxt3p"/>
    <property type="match status" value="1"/>
</dbReference>
<feature type="transmembrane region" description="Helical" evidence="9">
    <location>
        <begin position="182"/>
        <end position="204"/>
    </location>
</feature>
<sequence>MAPKTSFMTVHFDQYNPNSEKGTDTRASLASLDYSPLPRLTWRSVMMGLLVSMGGLIFGYDTGQISGFLEMPDFLERFGQRKADGTPYFSNVRSGLIVALLSIGTLIGALVAAPIADRIGRRLSISAWSLVVAVGFVIQISAATAWYQVMIGRLVAGFGVGALSLLVPMYQAETAPPWIRGALVCTYQLFITLGIFLAACFNYGTYTHQRHSSASWRIVIGLGWIWTIMLGVGILLFPDTPRFDYRHRRVEKAKQTLMKVYGAPAHHYSIHMQMEEIGNKLRAEIQTKGNPISEFVTMCRAPRMGYRLWLGIALQMFQQLTGANYFFYYGTTIFQSVQISSFVTQMILNGINFGVTFIGLYLVEHYGRRKSLIAGSIWMFVCFMIFASVGHFVLDLNDPSSTPSAGVALIVFACLFILGYATTWGPMVWTIQAEIYPSKYRAKAMSIATASNWTWNFLIAFFTPFITGAIDFRYGYVFAACNVTAGIIVYFFVMEGQGRTLEEIDTMYIERVNPIKSAKWVPPSAAEMARIQREAGTADVPATDRGVYSGDTERNDLAGDNNKAVQQEEHAEHNV</sequence>
<feature type="transmembrane region" description="Helical" evidence="9">
    <location>
        <begin position="96"/>
        <end position="115"/>
    </location>
</feature>
<dbReference type="InterPro" id="IPR020846">
    <property type="entry name" value="MFS_dom"/>
</dbReference>